<dbReference type="InterPro" id="IPR011529">
    <property type="entry name" value="Glu_5kinase"/>
</dbReference>
<dbReference type="PANTHER" id="PTHR43654:SF1">
    <property type="entry name" value="ISOPENTENYL PHOSPHATE KINASE"/>
    <property type="match status" value="1"/>
</dbReference>
<evidence type="ECO:0000256" key="4">
    <source>
        <dbReference type="ARBA" id="ARBA00022679"/>
    </source>
</evidence>
<evidence type="ECO:0000256" key="5">
    <source>
        <dbReference type="ARBA" id="ARBA00022741"/>
    </source>
</evidence>
<keyword evidence="6" id="KW-0418">Kinase</keyword>
<dbReference type="CDD" id="cd21157">
    <property type="entry name" value="PUA_G5K"/>
    <property type="match status" value="1"/>
</dbReference>
<dbReference type="InterPro" id="IPR036974">
    <property type="entry name" value="PUA_sf"/>
</dbReference>
<dbReference type="GO" id="GO:0004349">
    <property type="term" value="F:glutamate 5-kinase activity"/>
    <property type="evidence" value="ECO:0007669"/>
    <property type="project" value="InterPro"/>
</dbReference>
<dbReference type="GO" id="GO:0003723">
    <property type="term" value="F:RNA binding"/>
    <property type="evidence" value="ECO:0007669"/>
    <property type="project" value="InterPro"/>
</dbReference>
<name>A0A6J6EMR3_9ZZZZ</name>
<dbReference type="InterPro" id="IPR019797">
    <property type="entry name" value="Glutamate_5-kinase_CS"/>
</dbReference>
<dbReference type="SUPFAM" id="SSF88697">
    <property type="entry name" value="PUA domain-like"/>
    <property type="match status" value="1"/>
</dbReference>
<dbReference type="NCBIfam" id="TIGR01027">
    <property type="entry name" value="proB"/>
    <property type="match status" value="1"/>
</dbReference>
<dbReference type="InterPro" id="IPR015947">
    <property type="entry name" value="PUA-like_sf"/>
</dbReference>
<dbReference type="EMBL" id="CAEZTS010000048">
    <property type="protein sequence ID" value="CAB4576659.1"/>
    <property type="molecule type" value="Genomic_DNA"/>
</dbReference>
<dbReference type="FunFam" id="3.40.1160.10:FF:000018">
    <property type="entry name" value="Glutamate 5-kinase"/>
    <property type="match status" value="1"/>
</dbReference>
<dbReference type="AlphaFoldDB" id="A0A6J6EMR3"/>
<organism evidence="9">
    <name type="scientific">freshwater metagenome</name>
    <dbReference type="NCBI Taxonomy" id="449393"/>
    <lineage>
        <taxon>unclassified sequences</taxon>
        <taxon>metagenomes</taxon>
        <taxon>ecological metagenomes</taxon>
    </lineage>
</organism>
<dbReference type="SUPFAM" id="SSF53633">
    <property type="entry name" value="Carbamate kinase-like"/>
    <property type="match status" value="1"/>
</dbReference>
<dbReference type="InterPro" id="IPR002478">
    <property type="entry name" value="PUA"/>
</dbReference>
<reference evidence="9" key="1">
    <citation type="submission" date="2020-05" db="EMBL/GenBank/DDBJ databases">
        <authorList>
            <person name="Chiriac C."/>
            <person name="Salcher M."/>
            <person name="Ghai R."/>
            <person name="Kavagutti S V."/>
        </authorList>
    </citation>
    <scope>NUCLEOTIDE SEQUENCE</scope>
</reference>
<protein>
    <submittedName>
        <fullName evidence="9">Unannotated protein</fullName>
    </submittedName>
</protein>
<keyword evidence="5" id="KW-0547">Nucleotide-binding</keyword>
<dbReference type="SMART" id="SM00359">
    <property type="entry name" value="PUA"/>
    <property type="match status" value="1"/>
</dbReference>
<evidence type="ECO:0000256" key="7">
    <source>
        <dbReference type="ARBA" id="ARBA00022840"/>
    </source>
</evidence>
<dbReference type="Pfam" id="PF00696">
    <property type="entry name" value="AA_kinase"/>
    <property type="match status" value="1"/>
</dbReference>
<keyword evidence="7" id="KW-0067">ATP-binding</keyword>
<evidence type="ECO:0000256" key="1">
    <source>
        <dbReference type="ARBA" id="ARBA00022490"/>
    </source>
</evidence>
<evidence type="ECO:0000256" key="6">
    <source>
        <dbReference type="ARBA" id="ARBA00022777"/>
    </source>
</evidence>
<dbReference type="PROSITE" id="PS00902">
    <property type="entry name" value="GLUTAMATE_5_KINASE"/>
    <property type="match status" value="1"/>
</dbReference>
<dbReference type="PROSITE" id="PS50890">
    <property type="entry name" value="PUA"/>
    <property type="match status" value="1"/>
</dbReference>
<gene>
    <name evidence="9" type="ORF">UFOPK1722_00718</name>
</gene>
<dbReference type="HAMAP" id="MF_00456">
    <property type="entry name" value="ProB"/>
    <property type="match status" value="1"/>
</dbReference>
<feature type="domain" description="PUA" evidence="8">
    <location>
        <begin position="278"/>
        <end position="363"/>
    </location>
</feature>
<dbReference type="Gene3D" id="3.40.1160.10">
    <property type="entry name" value="Acetylglutamate kinase-like"/>
    <property type="match status" value="2"/>
</dbReference>
<dbReference type="CDD" id="cd04242">
    <property type="entry name" value="AAK_G5K_ProB"/>
    <property type="match status" value="1"/>
</dbReference>
<dbReference type="Pfam" id="PF01472">
    <property type="entry name" value="PUA"/>
    <property type="match status" value="1"/>
</dbReference>
<dbReference type="InterPro" id="IPR041739">
    <property type="entry name" value="G5K_ProB"/>
</dbReference>
<keyword evidence="4" id="KW-0808">Transferase</keyword>
<dbReference type="Gene3D" id="2.30.130.10">
    <property type="entry name" value="PUA domain"/>
    <property type="match status" value="1"/>
</dbReference>
<keyword evidence="3" id="KW-0641">Proline biosynthesis</keyword>
<evidence type="ECO:0000259" key="8">
    <source>
        <dbReference type="SMART" id="SM00359"/>
    </source>
</evidence>
<dbReference type="InterPro" id="IPR036393">
    <property type="entry name" value="AceGlu_kinase-like_sf"/>
</dbReference>
<dbReference type="GO" id="GO:0008652">
    <property type="term" value="P:amino acid biosynthetic process"/>
    <property type="evidence" value="ECO:0007669"/>
    <property type="project" value="UniProtKB-KW"/>
</dbReference>
<dbReference type="GO" id="GO:0005829">
    <property type="term" value="C:cytosol"/>
    <property type="evidence" value="ECO:0007669"/>
    <property type="project" value="TreeGrafter"/>
</dbReference>
<dbReference type="PRINTS" id="PR00474">
    <property type="entry name" value="GLU5KINASE"/>
</dbReference>
<dbReference type="InterPro" id="IPR005715">
    <property type="entry name" value="Glu_5kinase/COase_Synthase"/>
</dbReference>
<dbReference type="PIRSF" id="PIRSF000729">
    <property type="entry name" value="GK"/>
    <property type="match status" value="1"/>
</dbReference>
<dbReference type="InterPro" id="IPR001048">
    <property type="entry name" value="Asp/Glu/Uridylate_kinase"/>
</dbReference>
<evidence type="ECO:0000256" key="2">
    <source>
        <dbReference type="ARBA" id="ARBA00022605"/>
    </source>
</evidence>
<proteinExistence type="inferred from homology"/>
<dbReference type="InterPro" id="IPR001057">
    <property type="entry name" value="Glu/AcGlu_kinase"/>
</dbReference>
<sequence>MRIVAKIGSSSLTDDLGVIDRAIIADVCRQIARLRAEGHEVVLVTSGAVSAGVSALGLTERPADMRTLQALAAAGQSRLMEVYNSEFASHSLVAAQVLLVPHDFIDRTQYLHARSTLERLLELGCVPVVNENDAIANDEIRFGDNDHISALLSHLLRADLLILLTDTEGLHTSDPRTDPRATLITDVHESDPLMSVTAGSSGSNRGSGGMASKLSAARIASWSGIRAVIARATITDVLVSVTRAAVEGTSGIGTTFHGSDRALSARQLWVAFASEVRGALTVDDGAARALLTGTVSLLPAGVVAVDGAFEVGETVDIRGVDGTVLARGLALMSAVQARGAMGRRSSQLDDDSPTVVVHRDELVLLPR</sequence>
<dbReference type="PANTHER" id="PTHR43654">
    <property type="entry name" value="GLUTAMATE 5-KINASE"/>
    <property type="match status" value="1"/>
</dbReference>
<accession>A0A6J6EMR3</accession>
<evidence type="ECO:0000256" key="3">
    <source>
        <dbReference type="ARBA" id="ARBA00022650"/>
    </source>
</evidence>
<keyword evidence="1" id="KW-0963">Cytoplasm</keyword>
<keyword evidence="2" id="KW-0028">Amino-acid biosynthesis</keyword>
<evidence type="ECO:0000313" key="9">
    <source>
        <dbReference type="EMBL" id="CAB4576659.1"/>
    </source>
</evidence>
<dbReference type="GO" id="GO:0005524">
    <property type="term" value="F:ATP binding"/>
    <property type="evidence" value="ECO:0007669"/>
    <property type="project" value="UniProtKB-KW"/>
</dbReference>